<dbReference type="AlphaFoldDB" id="A0A1H9QTY8"/>
<evidence type="ECO:0008006" key="3">
    <source>
        <dbReference type="Google" id="ProtNLM"/>
    </source>
</evidence>
<evidence type="ECO:0000313" key="1">
    <source>
        <dbReference type="EMBL" id="SER63918.1"/>
    </source>
</evidence>
<gene>
    <name evidence="1" type="ORF">SAMN05216548_1353</name>
</gene>
<keyword evidence="2" id="KW-1185">Reference proteome</keyword>
<protein>
    <recommendedName>
        <fullName evidence="3">Exostosin GT47 domain-containing protein</fullName>
    </recommendedName>
</protein>
<reference evidence="1 2" key="1">
    <citation type="submission" date="2016-10" db="EMBL/GenBank/DDBJ databases">
        <authorList>
            <person name="de Groot N.N."/>
        </authorList>
    </citation>
    <scope>NUCLEOTIDE SEQUENCE [LARGE SCALE GENOMIC DNA]</scope>
    <source>
        <strain evidence="1 2">A52C2</strain>
    </source>
</reference>
<organism evidence="1 2">
    <name type="scientific">Faunimonas pinastri</name>
    <dbReference type="NCBI Taxonomy" id="1855383"/>
    <lineage>
        <taxon>Bacteria</taxon>
        <taxon>Pseudomonadati</taxon>
        <taxon>Pseudomonadota</taxon>
        <taxon>Alphaproteobacteria</taxon>
        <taxon>Hyphomicrobiales</taxon>
        <taxon>Afifellaceae</taxon>
        <taxon>Faunimonas</taxon>
    </lineage>
</organism>
<dbReference type="RefSeq" id="WP_092500064.1">
    <property type="nucleotide sequence ID" value="NZ_FOFG01000035.1"/>
</dbReference>
<proteinExistence type="predicted"/>
<sequence length="364" mass="40530">MDCLAGKKISSLPSTAEPDLQPNSYFLIMPDGAPLALDLGEEPPVDVDLTYFLRSLREMEGELSIGGLVFYFVYDSTVPLPSYGPEVVVIIFGDERRRFPPYLDRVGCVFSCFGMRPVFGVGRLGSLQGLTELLDFARRSGAWLPGWLQGQIALRGADRIAPVWRIPQGYAKLCDLDVRPLFSRSCTLSFVGSLAGRPAPALSIRGVTGTPKIHARNSLVATLERMRRSERFGRIRIELTRSFDESRARGAEGFSEILMDTQICPVPRGTVPETARFYSAARYGCIIVCEQQPRSWFADSCPCLVIRDWRELPNLATGLLSDPERMERLHRQTLAWWKDICSEKAVGGFMARALAAPMLSETRA</sequence>
<evidence type="ECO:0000313" key="2">
    <source>
        <dbReference type="Proteomes" id="UP000199647"/>
    </source>
</evidence>
<dbReference type="Proteomes" id="UP000199647">
    <property type="component" value="Unassembled WGS sequence"/>
</dbReference>
<dbReference type="OrthoDB" id="508282at2"/>
<dbReference type="STRING" id="1855383.SAMN05216548_1353"/>
<accession>A0A1H9QTY8</accession>
<dbReference type="EMBL" id="FOFG01000035">
    <property type="protein sequence ID" value="SER63918.1"/>
    <property type="molecule type" value="Genomic_DNA"/>
</dbReference>
<name>A0A1H9QTY8_9HYPH</name>